<keyword evidence="1" id="KW-1133">Transmembrane helix</keyword>
<organism evidence="2">
    <name type="scientific">Arundo donax</name>
    <name type="common">Giant reed</name>
    <name type="synonym">Donax arundinaceus</name>
    <dbReference type="NCBI Taxonomy" id="35708"/>
    <lineage>
        <taxon>Eukaryota</taxon>
        <taxon>Viridiplantae</taxon>
        <taxon>Streptophyta</taxon>
        <taxon>Embryophyta</taxon>
        <taxon>Tracheophyta</taxon>
        <taxon>Spermatophyta</taxon>
        <taxon>Magnoliopsida</taxon>
        <taxon>Liliopsida</taxon>
        <taxon>Poales</taxon>
        <taxon>Poaceae</taxon>
        <taxon>PACMAD clade</taxon>
        <taxon>Arundinoideae</taxon>
        <taxon>Arundineae</taxon>
        <taxon>Arundo</taxon>
    </lineage>
</organism>
<proteinExistence type="predicted"/>
<name>A0A0A9DDA6_ARUDO</name>
<evidence type="ECO:0000313" key="2">
    <source>
        <dbReference type="EMBL" id="JAD86564.1"/>
    </source>
</evidence>
<dbReference type="EMBL" id="GBRH01211331">
    <property type="protein sequence ID" value="JAD86564.1"/>
    <property type="molecule type" value="Transcribed_RNA"/>
</dbReference>
<accession>A0A0A9DDA6</accession>
<sequence length="90" mass="10198">MITVKDSCSKKTFIIVSLILLFKGFTLRTYLYFQLIYYKLFLVLIVKFTILLNALESINSDVELDQASHSLGAVASPRAPHINLHPSPRT</sequence>
<keyword evidence="1" id="KW-0812">Transmembrane</keyword>
<dbReference type="AlphaFoldDB" id="A0A0A9DDA6"/>
<feature type="transmembrane region" description="Helical" evidence="1">
    <location>
        <begin position="12"/>
        <end position="30"/>
    </location>
</feature>
<evidence type="ECO:0000256" key="1">
    <source>
        <dbReference type="SAM" id="Phobius"/>
    </source>
</evidence>
<reference evidence="2" key="1">
    <citation type="submission" date="2014-09" db="EMBL/GenBank/DDBJ databases">
        <authorList>
            <person name="Magalhaes I.L.F."/>
            <person name="Oliveira U."/>
            <person name="Santos F.R."/>
            <person name="Vidigal T.H.D.A."/>
            <person name="Brescovit A.D."/>
            <person name="Santos A.J."/>
        </authorList>
    </citation>
    <scope>NUCLEOTIDE SEQUENCE</scope>
    <source>
        <tissue evidence="2">Shoot tissue taken approximately 20 cm above the soil surface</tissue>
    </source>
</reference>
<reference evidence="2" key="2">
    <citation type="journal article" date="2015" name="Data Brief">
        <title>Shoot transcriptome of the giant reed, Arundo donax.</title>
        <authorList>
            <person name="Barrero R.A."/>
            <person name="Guerrero F.D."/>
            <person name="Moolhuijzen P."/>
            <person name="Goolsby J.A."/>
            <person name="Tidwell J."/>
            <person name="Bellgard S.E."/>
            <person name="Bellgard M.I."/>
        </authorList>
    </citation>
    <scope>NUCLEOTIDE SEQUENCE</scope>
    <source>
        <tissue evidence="2">Shoot tissue taken approximately 20 cm above the soil surface</tissue>
    </source>
</reference>
<protein>
    <submittedName>
        <fullName evidence="2">Uncharacterized protein</fullName>
    </submittedName>
</protein>
<keyword evidence="1" id="KW-0472">Membrane</keyword>